<dbReference type="GO" id="GO:0016020">
    <property type="term" value="C:membrane"/>
    <property type="evidence" value="ECO:0007669"/>
    <property type="project" value="InterPro"/>
</dbReference>
<dbReference type="InterPro" id="IPR050768">
    <property type="entry name" value="UPF0353/GerABKA_families"/>
</dbReference>
<accession>A0A4R8GQE8</accession>
<dbReference type="EMBL" id="SOEG01000033">
    <property type="protein sequence ID" value="TDX48036.1"/>
    <property type="molecule type" value="Genomic_DNA"/>
</dbReference>
<evidence type="ECO:0000256" key="2">
    <source>
        <dbReference type="ARBA" id="ARBA00023136"/>
    </source>
</evidence>
<dbReference type="STRING" id="926561.GCA_000379025_00214"/>
<keyword evidence="5" id="KW-1185">Reference proteome</keyword>
<gene>
    <name evidence="4" type="ORF">C7959_13322</name>
</gene>
<sequence>MGFLKRLFSSEDNSQGKTKDKLSNNLDKNLDKLKKSFSYPNNQDFKVRELYLENIEKKVVLILLKGMVDNDTIEQHIIHPLLEDIPIRKSKEVDLVEEIITSKNATKLNYLGQVIDDILMGNTIILVEGYKQAISIATTKFSHRSVEKPTRESVLKGPNESFIESGDVNTSLIRKRLRDENLISEKIMVGKRSLSKVSMFYIKDIANPDLVERVRNRVKQIQSDGVLDVATLEQHIEERSYSLVPSVLYTQRPDRAVAFLQEGHIVLLMDSSPNCLIVPVTFWGLFHTSEDNYERWPYGNFIRLIRLVAFFITLLTPAVYIAVTNFHIEMIPTDLLFAIAATRERVPFPSVIEVLFMEVAFELLREAGIRIPTTIGPTIGIVGALILGNAAVEANLISPILVIVVALTGLASFTISDDSLNNMVRIMKFIFLGFSSLYGALGIVVVFICFLAYISYFKSFGTPFLAPMVPYYKSSNDLILRPPIWKQWLRPFYTDPEDDIRKKEPEEEIQ</sequence>
<dbReference type="AlphaFoldDB" id="A0A4R8GQE8"/>
<protein>
    <submittedName>
        <fullName evidence="4">Spore germination protein KA</fullName>
    </submittedName>
</protein>
<dbReference type="PIRSF" id="PIRSF005690">
    <property type="entry name" value="GerBA"/>
    <property type="match status" value="1"/>
</dbReference>
<evidence type="ECO:0000256" key="3">
    <source>
        <dbReference type="SAM" id="Phobius"/>
    </source>
</evidence>
<dbReference type="Pfam" id="PF03323">
    <property type="entry name" value="GerA"/>
    <property type="match status" value="1"/>
</dbReference>
<organism evidence="4 5">
    <name type="scientific">Orenia marismortui</name>
    <dbReference type="NCBI Taxonomy" id="46469"/>
    <lineage>
        <taxon>Bacteria</taxon>
        <taxon>Bacillati</taxon>
        <taxon>Bacillota</taxon>
        <taxon>Clostridia</taxon>
        <taxon>Halanaerobiales</taxon>
        <taxon>Halobacteroidaceae</taxon>
        <taxon>Orenia</taxon>
    </lineage>
</organism>
<evidence type="ECO:0000313" key="5">
    <source>
        <dbReference type="Proteomes" id="UP000295832"/>
    </source>
</evidence>
<dbReference type="PANTHER" id="PTHR22550">
    <property type="entry name" value="SPORE GERMINATION PROTEIN"/>
    <property type="match status" value="1"/>
</dbReference>
<feature type="transmembrane region" description="Helical" evidence="3">
    <location>
        <begin position="371"/>
        <end position="390"/>
    </location>
</feature>
<evidence type="ECO:0000256" key="1">
    <source>
        <dbReference type="ARBA" id="ARBA00005278"/>
    </source>
</evidence>
<dbReference type="Proteomes" id="UP000295832">
    <property type="component" value="Unassembled WGS sequence"/>
</dbReference>
<proteinExistence type="inferred from homology"/>
<feature type="transmembrane region" description="Helical" evidence="3">
    <location>
        <begin position="396"/>
        <end position="417"/>
    </location>
</feature>
<reference evidence="4 5" key="1">
    <citation type="submission" date="2019-03" db="EMBL/GenBank/DDBJ databases">
        <title>Subsurface microbial communities from deep shales in Ohio and West Virginia, USA.</title>
        <authorList>
            <person name="Wrighton K."/>
        </authorList>
    </citation>
    <scope>NUCLEOTIDE SEQUENCE [LARGE SCALE GENOMIC DNA]</scope>
    <source>
        <strain evidence="4 5">MSL 6dP</strain>
    </source>
</reference>
<keyword evidence="3" id="KW-1133">Transmembrane helix</keyword>
<keyword evidence="2 3" id="KW-0472">Membrane</keyword>
<keyword evidence="3" id="KW-0812">Transmembrane</keyword>
<name>A0A4R8GQE8_9FIRM</name>
<dbReference type="InterPro" id="IPR004995">
    <property type="entry name" value="Spore_Ger"/>
</dbReference>
<dbReference type="PANTHER" id="PTHR22550:SF5">
    <property type="entry name" value="LEUCINE ZIPPER PROTEIN 4"/>
    <property type="match status" value="1"/>
</dbReference>
<comment type="similarity">
    <text evidence="1">Belongs to the GerABKA family.</text>
</comment>
<dbReference type="GO" id="GO:0009847">
    <property type="term" value="P:spore germination"/>
    <property type="evidence" value="ECO:0007669"/>
    <property type="project" value="InterPro"/>
</dbReference>
<feature type="transmembrane region" description="Helical" evidence="3">
    <location>
        <begin position="304"/>
        <end position="326"/>
    </location>
</feature>
<evidence type="ECO:0000313" key="4">
    <source>
        <dbReference type="EMBL" id="TDX48036.1"/>
    </source>
</evidence>
<comment type="caution">
    <text evidence="4">The sequence shown here is derived from an EMBL/GenBank/DDBJ whole genome shotgun (WGS) entry which is preliminary data.</text>
</comment>
<feature type="transmembrane region" description="Helical" evidence="3">
    <location>
        <begin position="429"/>
        <end position="454"/>
    </location>
</feature>
<dbReference type="RefSeq" id="WP_134118410.1">
    <property type="nucleotide sequence ID" value="NZ_SOEG01000033.1"/>
</dbReference>